<reference evidence="3 4" key="1">
    <citation type="submission" date="2014-08" db="EMBL/GenBank/DDBJ databases">
        <title>Porphyromonas gulae strain:COT-052_OH3439 Genome sequencing.</title>
        <authorList>
            <person name="Wallis C."/>
            <person name="Deusch O."/>
            <person name="O'Flynn C."/>
            <person name="Davis I."/>
            <person name="Jospin G."/>
            <person name="Darling A.E."/>
            <person name="Coil D.A."/>
            <person name="Alexiev A."/>
            <person name="Horsfall A."/>
            <person name="Kirkwood N."/>
            <person name="Harris S."/>
            <person name="Eisen J.A."/>
        </authorList>
    </citation>
    <scope>NUCLEOTIDE SEQUENCE [LARGE SCALE GENOMIC DNA]</scope>
    <source>
        <strain evidence="4">COT-052 OH3439</strain>
    </source>
</reference>
<keyword evidence="1" id="KW-0812">Transmembrane</keyword>
<evidence type="ECO:0000313" key="3">
    <source>
        <dbReference type="EMBL" id="KGN85975.1"/>
    </source>
</evidence>
<sequence>MFLEYILEVERNLFLALNGVQHPLLDGFFYLISAKWTWVVMSIVFLFFLFYKKPTKEALFIVGAVLLSVLICDQLSSSFFKPFFARFRPSHHPDFIDYVKTVYGYRGGKYGFISGHTTNYISLAVLTSRIFRNKFYTWTIWGVVALVIYSRIYIGVHFITDIIPGIAVGLIVGHFVYRVYLYARSRWLGASCPDHPSAVYTGDSIRLWTLSLIGFVFAMLCMSRQLMEILQYYVFLHF</sequence>
<comment type="caution">
    <text evidence="3">The sequence shown here is derived from an EMBL/GenBank/DDBJ whole genome shotgun (WGS) entry which is preliminary data.</text>
</comment>
<evidence type="ECO:0000259" key="2">
    <source>
        <dbReference type="SMART" id="SM00014"/>
    </source>
</evidence>
<dbReference type="AlphaFoldDB" id="A0A0A2F7D9"/>
<dbReference type="InterPro" id="IPR036938">
    <property type="entry name" value="PAP2/HPO_sf"/>
</dbReference>
<accession>A0A0A2F7D9</accession>
<dbReference type="EMBL" id="JRAK01000118">
    <property type="protein sequence ID" value="KGN85975.1"/>
    <property type="molecule type" value="Genomic_DNA"/>
</dbReference>
<gene>
    <name evidence="3" type="ORF">HR15_08590</name>
</gene>
<organism evidence="3 4">
    <name type="scientific">Porphyromonas gulae</name>
    <dbReference type="NCBI Taxonomy" id="111105"/>
    <lineage>
        <taxon>Bacteria</taxon>
        <taxon>Pseudomonadati</taxon>
        <taxon>Bacteroidota</taxon>
        <taxon>Bacteroidia</taxon>
        <taxon>Bacteroidales</taxon>
        <taxon>Porphyromonadaceae</taxon>
        <taxon>Porphyromonas</taxon>
    </lineage>
</organism>
<keyword evidence="1" id="KW-1133">Transmembrane helix</keyword>
<dbReference type="PANTHER" id="PTHR14969:SF13">
    <property type="entry name" value="AT30094P"/>
    <property type="match status" value="1"/>
</dbReference>
<feature type="transmembrane region" description="Helical" evidence="1">
    <location>
        <begin position="28"/>
        <end position="51"/>
    </location>
</feature>
<dbReference type="PANTHER" id="PTHR14969">
    <property type="entry name" value="SPHINGOSINE-1-PHOSPHATE PHOSPHOHYDROLASE"/>
    <property type="match status" value="1"/>
</dbReference>
<evidence type="ECO:0000313" key="4">
    <source>
        <dbReference type="Proteomes" id="UP000030146"/>
    </source>
</evidence>
<feature type="transmembrane region" description="Helical" evidence="1">
    <location>
        <begin position="58"/>
        <end position="80"/>
    </location>
</feature>
<dbReference type="Pfam" id="PF01569">
    <property type="entry name" value="PAP2"/>
    <property type="match status" value="1"/>
</dbReference>
<name>A0A0A2F7D9_9PORP</name>
<feature type="domain" description="Phosphatidic acid phosphatase type 2/haloperoxidase" evidence="2">
    <location>
        <begin position="61"/>
        <end position="177"/>
    </location>
</feature>
<evidence type="ECO:0000256" key="1">
    <source>
        <dbReference type="SAM" id="Phobius"/>
    </source>
</evidence>
<keyword evidence="1" id="KW-0472">Membrane</keyword>
<feature type="transmembrane region" description="Helical" evidence="1">
    <location>
        <begin position="166"/>
        <end position="185"/>
    </location>
</feature>
<dbReference type="InterPro" id="IPR000326">
    <property type="entry name" value="PAP2/HPO"/>
</dbReference>
<dbReference type="Proteomes" id="UP000030146">
    <property type="component" value="Unassembled WGS sequence"/>
</dbReference>
<dbReference type="CDD" id="cd03395">
    <property type="entry name" value="PAP2_like_4"/>
    <property type="match status" value="1"/>
</dbReference>
<protein>
    <submittedName>
        <fullName evidence="3">Phospholipid phosphatase</fullName>
    </submittedName>
</protein>
<dbReference type="RefSeq" id="WP_039425719.1">
    <property type="nucleotide sequence ID" value="NZ_JRAK01000118.1"/>
</dbReference>
<dbReference type="SMART" id="SM00014">
    <property type="entry name" value="acidPPc"/>
    <property type="match status" value="1"/>
</dbReference>
<feature type="transmembrane region" description="Helical" evidence="1">
    <location>
        <begin position="135"/>
        <end position="154"/>
    </location>
</feature>
<dbReference type="Gene3D" id="1.20.144.10">
    <property type="entry name" value="Phosphatidic acid phosphatase type 2/haloperoxidase"/>
    <property type="match status" value="2"/>
</dbReference>
<keyword evidence="4" id="KW-1185">Reference proteome</keyword>
<dbReference type="SUPFAM" id="SSF48317">
    <property type="entry name" value="Acid phosphatase/Vanadium-dependent haloperoxidase"/>
    <property type="match status" value="1"/>
</dbReference>
<feature type="transmembrane region" description="Helical" evidence="1">
    <location>
        <begin position="205"/>
        <end position="222"/>
    </location>
</feature>
<proteinExistence type="predicted"/>